<organism evidence="4 5">
    <name type="scientific">Coraliomargarita algicola</name>
    <dbReference type="NCBI Taxonomy" id="3092156"/>
    <lineage>
        <taxon>Bacteria</taxon>
        <taxon>Pseudomonadati</taxon>
        <taxon>Verrucomicrobiota</taxon>
        <taxon>Opitutia</taxon>
        <taxon>Puniceicoccales</taxon>
        <taxon>Coraliomargaritaceae</taxon>
        <taxon>Coraliomargarita</taxon>
    </lineage>
</organism>
<dbReference type="CDD" id="cd00051">
    <property type="entry name" value="EFh"/>
    <property type="match status" value="1"/>
</dbReference>
<keyword evidence="2" id="KW-0732">Signal</keyword>
<dbReference type="InterPro" id="IPR018247">
    <property type="entry name" value="EF_Hand_1_Ca_BS"/>
</dbReference>
<dbReference type="Proteomes" id="UP001324993">
    <property type="component" value="Chromosome"/>
</dbReference>
<protein>
    <submittedName>
        <fullName evidence="4">EF-hand domain-containing protein</fullName>
    </submittedName>
</protein>
<sequence>MNHKYLVILLLTAGISVTACAKNPGPDGKRPKPPTPEEFIQKLDKDGDGKVSQEEFDGPDEHFTQSDTNNDGYISLDEVPSGPPPRK</sequence>
<evidence type="ECO:0000313" key="5">
    <source>
        <dbReference type="Proteomes" id="UP001324993"/>
    </source>
</evidence>
<dbReference type="RefSeq" id="WP_319833908.1">
    <property type="nucleotide sequence ID" value="NZ_CP138858.1"/>
</dbReference>
<keyword evidence="5" id="KW-1185">Reference proteome</keyword>
<proteinExistence type="predicted"/>
<name>A0ABZ0RPK9_9BACT</name>
<gene>
    <name evidence="4" type="ORF">SH580_04970</name>
</gene>
<feature type="signal peptide" evidence="2">
    <location>
        <begin position="1"/>
        <end position="21"/>
    </location>
</feature>
<dbReference type="InterPro" id="IPR011992">
    <property type="entry name" value="EF-hand-dom_pair"/>
</dbReference>
<feature type="domain" description="EF-hand" evidence="3">
    <location>
        <begin position="31"/>
        <end position="66"/>
    </location>
</feature>
<evidence type="ECO:0000259" key="3">
    <source>
        <dbReference type="PROSITE" id="PS50222"/>
    </source>
</evidence>
<dbReference type="Gene3D" id="1.10.238.10">
    <property type="entry name" value="EF-hand"/>
    <property type="match status" value="1"/>
</dbReference>
<evidence type="ECO:0000313" key="4">
    <source>
        <dbReference type="EMBL" id="WPJ97056.1"/>
    </source>
</evidence>
<dbReference type="Pfam" id="PF13202">
    <property type="entry name" value="EF-hand_5"/>
    <property type="match status" value="2"/>
</dbReference>
<reference evidence="4 5" key="1">
    <citation type="submission" date="2023-11" db="EMBL/GenBank/DDBJ databases">
        <title>Coraliomargarita sp. nov., isolated from marine algae.</title>
        <authorList>
            <person name="Lee J.K."/>
            <person name="Baek J.H."/>
            <person name="Kim J.M."/>
            <person name="Choi D.G."/>
            <person name="Jeon C.O."/>
        </authorList>
    </citation>
    <scope>NUCLEOTIDE SEQUENCE [LARGE SCALE GENOMIC DNA]</scope>
    <source>
        <strain evidence="4 5">J2-16</strain>
    </source>
</reference>
<feature type="region of interest" description="Disordered" evidence="1">
    <location>
        <begin position="22"/>
        <end position="87"/>
    </location>
</feature>
<feature type="chain" id="PRO_5045466968" evidence="2">
    <location>
        <begin position="22"/>
        <end position="87"/>
    </location>
</feature>
<accession>A0ABZ0RPK9</accession>
<dbReference type="InterPro" id="IPR002048">
    <property type="entry name" value="EF_hand_dom"/>
</dbReference>
<evidence type="ECO:0000256" key="2">
    <source>
        <dbReference type="SAM" id="SignalP"/>
    </source>
</evidence>
<dbReference type="SUPFAM" id="SSF47473">
    <property type="entry name" value="EF-hand"/>
    <property type="match status" value="1"/>
</dbReference>
<dbReference type="PROSITE" id="PS00018">
    <property type="entry name" value="EF_HAND_1"/>
    <property type="match status" value="2"/>
</dbReference>
<dbReference type="PROSITE" id="PS50222">
    <property type="entry name" value="EF_HAND_2"/>
    <property type="match status" value="1"/>
</dbReference>
<dbReference type="EMBL" id="CP138858">
    <property type="protein sequence ID" value="WPJ97056.1"/>
    <property type="molecule type" value="Genomic_DNA"/>
</dbReference>
<feature type="compositionally biased region" description="Basic and acidic residues" evidence="1">
    <location>
        <begin position="39"/>
        <end position="64"/>
    </location>
</feature>
<dbReference type="PROSITE" id="PS51257">
    <property type="entry name" value="PROKAR_LIPOPROTEIN"/>
    <property type="match status" value="1"/>
</dbReference>
<evidence type="ECO:0000256" key="1">
    <source>
        <dbReference type="SAM" id="MobiDB-lite"/>
    </source>
</evidence>